<comment type="similarity">
    <text evidence="1">Belongs to the UDP-glycosyltransferase family.</text>
</comment>
<dbReference type="PANTHER" id="PTHR11926">
    <property type="entry name" value="GLUCOSYL/GLUCURONOSYL TRANSFERASES"/>
    <property type="match status" value="1"/>
</dbReference>
<evidence type="ECO:0000256" key="1">
    <source>
        <dbReference type="ARBA" id="ARBA00009995"/>
    </source>
</evidence>
<dbReference type="InterPro" id="IPR058980">
    <property type="entry name" value="Glyco_transf_N"/>
</dbReference>
<organism evidence="3 4">
    <name type="scientific">Lactuca saligna</name>
    <name type="common">Willowleaf lettuce</name>
    <dbReference type="NCBI Taxonomy" id="75948"/>
    <lineage>
        <taxon>Eukaryota</taxon>
        <taxon>Viridiplantae</taxon>
        <taxon>Streptophyta</taxon>
        <taxon>Embryophyta</taxon>
        <taxon>Tracheophyta</taxon>
        <taxon>Spermatophyta</taxon>
        <taxon>Magnoliopsida</taxon>
        <taxon>eudicotyledons</taxon>
        <taxon>Gunneridae</taxon>
        <taxon>Pentapetalae</taxon>
        <taxon>asterids</taxon>
        <taxon>campanulids</taxon>
        <taxon>Asterales</taxon>
        <taxon>Asteraceae</taxon>
        <taxon>Cichorioideae</taxon>
        <taxon>Cichorieae</taxon>
        <taxon>Lactucinae</taxon>
        <taxon>Lactuca</taxon>
    </lineage>
</organism>
<dbReference type="AlphaFoldDB" id="A0AA35ZGZ7"/>
<proteinExistence type="inferred from homology"/>
<evidence type="ECO:0000313" key="3">
    <source>
        <dbReference type="EMBL" id="CAI9291517.1"/>
    </source>
</evidence>
<name>A0AA35ZGZ7_LACSI</name>
<feature type="domain" description="Glycosyltransferase N-terminal" evidence="2">
    <location>
        <begin position="17"/>
        <end position="144"/>
    </location>
</feature>
<protein>
    <recommendedName>
        <fullName evidence="2">Glycosyltransferase N-terminal domain-containing protein</fullName>
    </recommendedName>
</protein>
<dbReference type="GO" id="GO:0080044">
    <property type="term" value="F:quercetin 7-O-glucosyltransferase activity"/>
    <property type="evidence" value="ECO:0007669"/>
    <property type="project" value="TreeGrafter"/>
</dbReference>
<dbReference type="PANTHER" id="PTHR11926:SF1557">
    <property type="entry name" value="7-DEOXYLOGANETIN GLUCOSYLTRANSFERASE"/>
    <property type="match status" value="1"/>
</dbReference>
<dbReference type="Proteomes" id="UP001177003">
    <property type="component" value="Chromosome 6"/>
</dbReference>
<dbReference type="SUPFAM" id="SSF53756">
    <property type="entry name" value="UDP-Glycosyltransferase/glycogen phosphorylase"/>
    <property type="match status" value="1"/>
</dbReference>
<dbReference type="GO" id="GO:0080043">
    <property type="term" value="F:quercetin 3-O-glucosyltransferase activity"/>
    <property type="evidence" value="ECO:0007669"/>
    <property type="project" value="TreeGrafter"/>
</dbReference>
<evidence type="ECO:0000259" key="2">
    <source>
        <dbReference type="Pfam" id="PF26168"/>
    </source>
</evidence>
<dbReference type="EMBL" id="OX465082">
    <property type="protein sequence ID" value="CAI9291517.1"/>
    <property type="molecule type" value="Genomic_DNA"/>
</dbReference>
<dbReference type="Gene3D" id="3.40.50.2000">
    <property type="entry name" value="Glycogen Phosphorylase B"/>
    <property type="match status" value="1"/>
</dbReference>
<reference evidence="3" key="1">
    <citation type="submission" date="2023-04" db="EMBL/GenBank/DDBJ databases">
        <authorList>
            <person name="Vijverberg K."/>
            <person name="Xiong W."/>
            <person name="Schranz E."/>
        </authorList>
    </citation>
    <scope>NUCLEOTIDE SEQUENCE</scope>
</reference>
<accession>A0AA35ZGZ7</accession>
<keyword evidence="4" id="KW-1185">Reference proteome</keyword>
<gene>
    <name evidence="3" type="ORF">LSALG_LOCUS30652</name>
</gene>
<evidence type="ECO:0000313" key="4">
    <source>
        <dbReference type="Proteomes" id="UP001177003"/>
    </source>
</evidence>
<dbReference type="Pfam" id="PF26168">
    <property type="entry name" value="Glyco_transf_N"/>
    <property type="match status" value="1"/>
</dbReference>
<sequence length="177" mass="19527">MTDNFMGSIQKKPHALCLPAPAQGHINPMLKVAKILHSKGFHITFVNTEFNHQRLIKSQGSEALHGLPSFCFETIPDGLPPPQNPDETQVFPTLWKSMDETCLAPFKSLLTKLNASSSPVTCIVADLFMGFTLDAAKELDIPEIVLWTSGVSALMCVHEQNNLLERGLVPREGNIYT</sequence>